<accession>A0A9X5E846</accession>
<sequence length="82" mass="9200">MSQAITKSINLQQTLDTAIQETQEIMQQGIDISDPSVVTPLESVANQYPEISPQCNQLLMELVQQQMKQLSGQESSQFVNEF</sequence>
<evidence type="ECO:0000313" key="2">
    <source>
        <dbReference type="Proteomes" id="UP000031532"/>
    </source>
</evidence>
<protein>
    <submittedName>
        <fullName evidence="1">Uncharacterized protein</fullName>
    </submittedName>
</protein>
<dbReference type="EMBL" id="JTJC03000004">
    <property type="protein sequence ID" value="NHC35974.1"/>
    <property type="molecule type" value="Genomic_DNA"/>
</dbReference>
<keyword evidence="2" id="KW-1185">Reference proteome</keyword>
<comment type="caution">
    <text evidence="1">The sequence shown here is derived from an EMBL/GenBank/DDBJ whole genome shotgun (WGS) entry which is preliminary data.</text>
</comment>
<proteinExistence type="predicted"/>
<reference evidence="1 2" key="1">
    <citation type="journal article" date="2015" name="Genome Announc.">
        <title>Draft Genome Sequence of the Terrestrial Cyanobacterium Scytonema millei VB511283, Isolated from Eastern India.</title>
        <authorList>
            <person name="Sen D."/>
            <person name="Chandrababunaidu M.M."/>
            <person name="Singh D."/>
            <person name="Sanghi N."/>
            <person name="Ghorai A."/>
            <person name="Mishra G.P."/>
            <person name="Madduluri M."/>
            <person name="Adhikary S.P."/>
            <person name="Tripathy S."/>
        </authorList>
    </citation>
    <scope>NUCLEOTIDE SEQUENCE [LARGE SCALE GENOMIC DNA]</scope>
    <source>
        <strain evidence="1 2">VB511283</strain>
    </source>
</reference>
<evidence type="ECO:0000313" key="1">
    <source>
        <dbReference type="EMBL" id="NHC35974.1"/>
    </source>
</evidence>
<gene>
    <name evidence="1" type="ORF">QH73_0015160</name>
</gene>
<dbReference type="Proteomes" id="UP000031532">
    <property type="component" value="Unassembled WGS sequence"/>
</dbReference>
<organism evidence="1 2">
    <name type="scientific">Scytonema millei VB511283</name>
    <dbReference type="NCBI Taxonomy" id="1245923"/>
    <lineage>
        <taxon>Bacteria</taxon>
        <taxon>Bacillati</taxon>
        <taxon>Cyanobacteriota</taxon>
        <taxon>Cyanophyceae</taxon>
        <taxon>Nostocales</taxon>
        <taxon>Scytonemataceae</taxon>
        <taxon>Scytonema</taxon>
    </lineage>
</organism>
<dbReference type="RefSeq" id="WP_039717268.1">
    <property type="nucleotide sequence ID" value="NZ_JTJC03000004.1"/>
</dbReference>
<dbReference type="AlphaFoldDB" id="A0A9X5E846"/>
<name>A0A9X5E846_9CYAN</name>